<dbReference type="RefSeq" id="WP_051313860.1">
    <property type="nucleotide sequence ID" value="NZ_AUBJ02000001.1"/>
</dbReference>
<keyword evidence="2" id="KW-1185">Reference proteome</keyword>
<dbReference type="EMBL" id="AUBJ02000001">
    <property type="protein sequence ID" value="MCP2334180.1"/>
    <property type="molecule type" value="Genomic_DNA"/>
</dbReference>
<reference evidence="1 2" key="1">
    <citation type="submission" date="2013-07" db="EMBL/GenBank/DDBJ databases">
        <authorList>
            <consortium name="DOE Joint Genome Institute"/>
            <person name="Reeve W."/>
            <person name="Huntemann M."/>
            <person name="Han J."/>
            <person name="Chen A."/>
            <person name="Kyrpides N."/>
            <person name="Mavromatis K."/>
            <person name="Markowitz V."/>
            <person name="Palaniappan K."/>
            <person name="Ivanova N."/>
            <person name="Schaumberg A."/>
            <person name="Pati A."/>
            <person name="Liolios K."/>
            <person name="Nordberg H.P."/>
            <person name="Cantor M.N."/>
            <person name="Hua S.X."/>
            <person name="Woyke T."/>
        </authorList>
    </citation>
    <scope>NUCLEOTIDE SEQUENCE [LARGE SCALE GENOMIC DNA]</scope>
    <source>
        <strain evidence="1 2">DSM 43889</strain>
    </source>
</reference>
<sequence length="217" mass="23878">MSDRHVLLVHGWQSPTRGHWQLWLSAELRHLGWQVHFPRFPSPGTPVLRSWLPVLRDRLASVPRGDELVVLAHCVGATLWLHHAATLGGRDRRVDRVLLAGLPGRGWNHPDLVGLRPPPPHSWSLRRAAGITRMVCGSDDPIAPVRESEEWARALRIGLDVVPDAGHLDAESGYGPWPGALEWALDPRAESVAAAGNPGPPADLGALHHRDVLDARR</sequence>
<dbReference type="Pfam" id="PF06821">
    <property type="entry name" value="Ser_hydrolase"/>
    <property type="match status" value="1"/>
</dbReference>
<accession>A0ABT1JNS7</accession>
<name>A0ABT1JNS7_ACTCY</name>
<protein>
    <recommendedName>
        <fullName evidence="3">Esterase of the alpha/beta hydrolase fold</fullName>
    </recommendedName>
</protein>
<evidence type="ECO:0000313" key="1">
    <source>
        <dbReference type="EMBL" id="MCP2334180.1"/>
    </source>
</evidence>
<organism evidence="1 2">
    <name type="scientific">Actinoalloteichus caeruleus DSM 43889</name>
    <dbReference type="NCBI Taxonomy" id="1120930"/>
    <lineage>
        <taxon>Bacteria</taxon>
        <taxon>Bacillati</taxon>
        <taxon>Actinomycetota</taxon>
        <taxon>Actinomycetes</taxon>
        <taxon>Pseudonocardiales</taxon>
        <taxon>Pseudonocardiaceae</taxon>
        <taxon>Actinoalloteichus</taxon>
        <taxon>Actinoalloteichus cyanogriseus</taxon>
    </lineage>
</organism>
<gene>
    <name evidence="1" type="ORF">G443_004450</name>
</gene>
<dbReference type="SUPFAM" id="SSF53474">
    <property type="entry name" value="alpha/beta-Hydrolases"/>
    <property type="match status" value="1"/>
</dbReference>
<proteinExistence type="predicted"/>
<dbReference type="Gene3D" id="3.40.50.1820">
    <property type="entry name" value="alpha/beta hydrolase"/>
    <property type="match status" value="1"/>
</dbReference>
<comment type="caution">
    <text evidence="1">The sequence shown here is derived from an EMBL/GenBank/DDBJ whole genome shotgun (WGS) entry which is preliminary data.</text>
</comment>
<reference evidence="1 2" key="2">
    <citation type="submission" date="2022-06" db="EMBL/GenBank/DDBJ databases">
        <title>Genomic Encyclopedia of Type Strains, Phase I: the one thousand microbial genomes (KMG-I) project.</title>
        <authorList>
            <person name="Kyrpides N."/>
        </authorList>
    </citation>
    <scope>NUCLEOTIDE SEQUENCE [LARGE SCALE GENOMIC DNA]</scope>
    <source>
        <strain evidence="1 2">DSM 43889</strain>
    </source>
</reference>
<evidence type="ECO:0008006" key="3">
    <source>
        <dbReference type="Google" id="ProtNLM"/>
    </source>
</evidence>
<evidence type="ECO:0000313" key="2">
    <source>
        <dbReference type="Proteomes" id="UP000791080"/>
    </source>
</evidence>
<dbReference type="InterPro" id="IPR029058">
    <property type="entry name" value="AB_hydrolase_fold"/>
</dbReference>
<dbReference type="Proteomes" id="UP000791080">
    <property type="component" value="Unassembled WGS sequence"/>
</dbReference>
<dbReference type="InterPro" id="IPR010662">
    <property type="entry name" value="RBBP9/YdeN"/>
</dbReference>